<dbReference type="Pfam" id="PF08621">
    <property type="entry name" value="RPAP1_N"/>
    <property type="match status" value="1"/>
</dbReference>
<name>A0AAJ7T8B6_PETMA</name>
<dbReference type="Pfam" id="PF25766">
    <property type="entry name" value="TPR_RPAP1"/>
    <property type="match status" value="1"/>
</dbReference>
<sequence>MLARPKPGESEEDLLRFQREFLAAGATPAVSVLKRADKRKGGEAGGAGPQGAAGRDVVSPQALPEMAPQLDSVPLKKSRFRVEMSERAAAMDMDEGPEGDAEARMNRRDTHITAVLSHIVEWDTSRIPINAPQIPDGPFPKALHRSEILTKPTGLPGKRSLFAQQYAAKKGTSTSKSAQSCTAPPRPDTTAAAEQSKIMSTIAGGGGRGLVTGTGLAVGCAEAEAEKIHKENVERLKAMSREEIAEERSRLLAQIDPKLVAFLRSKKCGSSDADTEQHLNAGLGQPAVGISPRGADVMIKDDASARRDSTGRHQAKRVRFVEPGDNVKAARMQVAPADTITEKGTGESSESLVTDSDMDTEEEDKTSTLDGLPIKPQKEWMHMDKVESEKMEWMRELPKPSPKRRKTKQEMQARFDFHGQLVPPDSDVPSYLGLHHHGAEPERAGYSLEELFHLCRSQVIQQRTLALQLLARILMRARQGEFAGELRVSLLRTLMDAGLVFLLRYALDDSAEGVIAAAVLSLQALLSCPAEEEALDQVFSWYQGSSSFPLAPTEEEEDADGDEDEDSDGEAKSAEEGEESVKRKAKDEKKPDPLVARHDIIKGLLKTGMLRRLRYIVEVVRPVPAVVLAVLHILTRIARHSAHAASQIVECPRLVESLVSEFLPTAWQPTGGPVGVVGGSLDEGGGDDGGKAGRGIPTSVYGLPLAAAMKLARVLCQAGRNMSAIMVNKFDLRSRVTRFVAEKPQDLLLDLHEAQLLSVEALRLWAVAASYGQMCSLYRELYPVLVQQVQALPGDAAQPHGPHGLHGPHERALPLQRAEALVSLLTAVTHSASLGLHRLARTADSTEEKAGEEVPAPLVSWEQVAGLAPITEGCLRRCLQEAASCSAAGEGARTLASALLLHLSAHHTGKAQQPSTDPVEHLEELERLSEETLCPLLVSPSLSSMLSKLKVCSALCNPNSCSPDPESMRSLVSLACAGGKPPLSLAGSRSPFPFLTAVLLVLNSAASIHKGLTAKFAVLLESAALQEYLAASCDGAASITHASAWLLRHEHHLLFLTLELARMAVSFSEAARRVAPLCHMVALALVGRLLPGSEHLAQQLLSGILFNPDFTPEGRVGGPEAADLEAMLSLKEDRGPEPLGSQGGEVQGGGELLTAAWKDLAGIRACYLALLLGGEEKALERSQARYLGQTKHIASLLLPPMQGPLYPADWAFLPLVRLYQASGQPTSASTSADASAVPVDPRAASVAALRWLLLLETWRHGALAGISAAAKLCRLTCVFLAGDGSLFLDPPVRAGLAALLGLYCRPRALDALRLDGPVAGVPAFYDLYVELLEQFEAASFGDALFGAFVLLPLQRRFDVRLKLVLFGEHEGALRSLGVPIKQFPVGLGRYTEPAETHVGLLRLYFRMLVTGSLRTAWCPVLYAVALHHVNAFIFSQEHGDHDILKMKKRMLRQINALQDKVLRSHLLLYKLPNASDNLGFDLYEQLPPIRHKWLQSIL</sequence>
<dbReference type="InterPro" id="IPR013930">
    <property type="entry name" value="RPAP1_N"/>
</dbReference>
<dbReference type="GO" id="GO:0006366">
    <property type="term" value="P:transcription by RNA polymerase II"/>
    <property type="evidence" value="ECO:0007669"/>
    <property type="project" value="InterPro"/>
</dbReference>
<evidence type="ECO:0000259" key="6">
    <source>
        <dbReference type="Pfam" id="PF08620"/>
    </source>
</evidence>
<organism evidence="9 12">
    <name type="scientific">Petromyzon marinus</name>
    <name type="common">Sea lamprey</name>
    <dbReference type="NCBI Taxonomy" id="7757"/>
    <lineage>
        <taxon>Eukaryota</taxon>
        <taxon>Metazoa</taxon>
        <taxon>Chordata</taxon>
        <taxon>Craniata</taxon>
        <taxon>Vertebrata</taxon>
        <taxon>Cyclostomata</taxon>
        <taxon>Hyperoartia</taxon>
        <taxon>Petromyzontiformes</taxon>
        <taxon>Petromyzontidae</taxon>
        <taxon>Petromyzon</taxon>
    </lineage>
</organism>
<feature type="domain" description="RPAP1 N-terminal" evidence="7">
    <location>
        <begin position="226"/>
        <end position="266"/>
    </location>
</feature>
<evidence type="ECO:0000313" key="10">
    <source>
        <dbReference type="RefSeq" id="XP_032811950.1"/>
    </source>
</evidence>
<accession>A0AAJ7T8B6</accession>
<dbReference type="RefSeq" id="XP_032811950.1">
    <property type="nucleotide sequence ID" value="XM_032956059.1"/>
</dbReference>
<feature type="region of interest" description="Disordered" evidence="5">
    <location>
        <begin position="337"/>
        <end position="372"/>
    </location>
</feature>
<comment type="subcellular location">
    <subcellularLocation>
        <location evidence="1">Nucleus</location>
    </subcellularLocation>
</comment>
<feature type="region of interest" description="Disordered" evidence="5">
    <location>
        <begin position="546"/>
        <end position="590"/>
    </location>
</feature>
<gene>
    <name evidence="10 11 12" type="primary">RPAP1</name>
</gene>
<dbReference type="InterPro" id="IPR039913">
    <property type="entry name" value="RPAP1/Rba50"/>
</dbReference>
<feature type="compositionally biased region" description="Basic and acidic residues" evidence="5">
    <location>
        <begin position="569"/>
        <end position="590"/>
    </location>
</feature>
<dbReference type="Pfam" id="PF08620">
    <property type="entry name" value="RPAP1_C"/>
    <property type="match status" value="1"/>
</dbReference>
<feature type="region of interest" description="Disordered" evidence="5">
    <location>
        <begin position="166"/>
        <end position="190"/>
    </location>
</feature>
<dbReference type="PANTHER" id="PTHR21483">
    <property type="entry name" value="RNA POLYMERASE II-ASSOCIATED PROTEIN 1"/>
    <property type="match status" value="1"/>
</dbReference>
<keyword evidence="9" id="KW-1185">Reference proteome</keyword>
<dbReference type="KEGG" id="pmrn:116943309"/>
<dbReference type="InterPro" id="IPR057989">
    <property type="entry name" value="TPR_RPAP1/MINIYO-like"/>
</dbReference>
<comment type="similarity">
    <text evidence="2">Belongs to the RPAP1 family.</text>
</comment>
<feature type="compositionally biased region" description="Polar residues" evidence="5">
    <location>
        <begin position="171"/>
        <end position="181"/>
    </location>
</feature>
<evidence type="ECO:0000259" key="7">
    <source>
        <dbReference type="Pfam" id="PF08621"/>
    </source>
</evidence>
<reference evidence="10 11" key="1">
    <citation type="submission" date="2025-04" db="UniProtKB">
        <authorList>
            <consortium name="RefSeq"/>
        </authorList>
    </citation>
    <scope>IDENTIFICATION</scope>
    <source>
        <tissue evidence="10 11">Sperm</tissue>
    </source>
</reference>
<dbReference type="Proteomes" id="UP001318040">
    <property type="component" value="Chromosome 17"/>
</dbReference>
<dbReference type="RefSeq" id="XP_032811951.1">
    <property type="nucleotide sequence ID" value="XM_032956060.1"/>
</dbReference>
<dbReference type="RefSeq" id="XP_032811952.1">
    <property type="nucleotide sequence ID" value="XM_032956061.1"/>
</dbReference>
<feature type="compositionally biased region" description="Acidic residues" evidence="5">
    <location>
        <begin position="553"/>
        <end position="568"/>
    </location>
</feature>
<dbReference type="CTD" id="26015"/>
<evidence type="ECO:0000256" key="5">
    <source>
        <dbReference type="SAM" id="MobiDB-lite"/>
    </source>
</evidence>
<evidence type="ECO:0000256" key="4">
    <source>
        <dbReference type="ARBA" id="ARBA00023242"/>
    </source>
</evidence>
<feature type="domain" description="RPAP1 C-terminal" evidence="6">
    <location>
        <begin position="412"/>
        <end position="477"/>
    </location>
</feature>
<dbReference type="PANTHER" id="PTHR21483:SF18">
    <property type="entry name" value="RNA POLYMERASE II-ASSOCIATED PROTEIN 1"/>
    <property type="match status" value="1"/>
</dbReference>
<evidence type="ECO:0000256" key="2">
    <source>
        <dbReference type="ARBA" id="ARBA00009953"/>
    </source>
</evidence>
<evidence type="ECO:0000313" key="11">
    <source>
        <dbReference type="RefSeq" id="XP_032811951.1"/>
    </source>
</evidence>
<feature type="region of interest" description="Disordered" evidence="5">
    <location>
        <begin position="32"/>
        <end position="56"/>
    </location>
</feature>
<feature type="domain" description="RPAP1/MINIYO-like TPR repeats" evidence="8">
    <location>
        <begin position="1212"/>
        <end position="1438"/>
    </location>
</feature>
<keyword evidence="4" id="KW-0539">Nucleus</keyword>
<evidence type="ECO:0000259" key="8">
    <source>
        <dbReference type="Pfam" id="PF25766"/>
    </source>
</evidence>
<evidence type="ECO:0000256" key="3">
    <source>
        <dbReference type="ARBA" id="ARBA00023163"/>
    </source>
</evidence>
<evidence type="ECO:0000313" key="9">
    <source>
        <dbReference type="Proteomes" id="UP001318040"/>
    </source>
</evidence>
<protein>
    <submittedName>
        <fullName evidence="10 11">RNA polymerase II-associated protein 1 isoform X1</fullName>
    </submittedName>
</protein>
<evidence type="ECO:0000256" key="1">
    <source>
        <dbReference type="ARBA" id="ARBA00004123"/>
    </source>
</evidence>
<dbReference type="InterPro" id="IPR013929">
    <property type="entry name" value="RPAP1_C"/>
</dbReference>
<keyword evidence="3" id="KW-0804">Transcription</keyword>
<evidence type="ECO:0000313" key="12">
    <source>
        <dbReference type="RefSeq" id="XP_032811952.1"/>
    </source>
</evidence>
<proteinExistence type="inferred from homology"/>